<evidence type="ECO:0000256" key="1">
    <source>
        <dbReference type="SAM" id="MobiDB-lite"/>
    </source>
</evidence>
<dbReference type="EMBL" id="CANHGI010000002">
    <property type="protein sequence ID" value="CAI5443149.1"/>
    <property type="molecule type" value="Genomic_DNA"/>
</dbReference>
<dbReference type="Proteomes" id="UP001152747">
    <property type="component" value="Unassembled WGS sequence"/>
</dbReference>
<evidence type="ECO:0000313" key="3">
    <source>
        <dbReference type="Proteomes" id="UP001152747"/>
    </source>
</evidence>
<organism evidence="2 3">
    <name type="scientific">Caenorhabditis angaria</name>
    <dbReference type="NCBI Taxonomy" id="860376"/>
    <lineage>
        <taxon>Eukaryota</taxon>
        <taxon>Metazoa</taxon>
        <taxon>Ecdysozoa</taxon>
        <taxon>Nematoda</taxon>
        <taxon>Chromadorea</taxon>
        <taxon>Rhabditida</taxon>
        <taxon>Rhabditina</taxon>
        <taxon>Rhabditomorpha</taxon>
        <taxon>Rhabditoidea</taxon>
        <taxon>Rhabditidae</taxon>
        <taxon>Peloderinae</taxon>
        <taxon>Caenorhabditis</taxon>
    </lineage>
</organism>
<evidence type="ECO:0000313" key="2">
    <source>
        <dbReference type="EMBL" id="CAI5443149.1"/>
    </source>
</evidence>
<gene>
    <name evidence="2" type="ORF">CAMP_LOCUS5786</name>
</gene>
<sequence length="216" mass="25188">MVETSPSEETSETQTQQTHAITTNSEIKELLEKCEFGVSREEIQETVQSYTDSFYTQMILEEKVVDLLKDFAAKKQKEKEVEVVETPALIPEVEEKKEEEKEEKEEDLSIFGQINKKIEDADKYLYEKLRGVDRISIGFQRRNNTTSFSFQLTFDTIFKIWFFFLVAYGTWTILANQNFQGRVEARLDEILEATQNICNCEAPNYDTPDSQIPGWF</sequence>
<reference evidence="2" key="1">
    <citation type="submission" date="2022-11" db="EMBL/GenBank/DDBJ databases">
        <authorList>
            <person name="Kikuchi T."/>
        </authorList>
    </citation>
    <scope>NUCLEOTIDE SEQUENCE</scope>
    <source>
        <strain evidence="2">PS1010</strain>
    </source>
</reference>
<protein>
    <submittedName>
        <fullName evidence="2">Uncharacterized protein</fullName>
    </submittedName>
</protein>
<feature type="compositionally biased region" description="Low complexity" evidence="1">
    <location>
        <begin position="1"/>
        <end position="18"/>
    </location>
</feature>
<keyword evidence="3" id="KW-1185">Reference proteome</keyword>
<proteinExistence type="predicted"/>
<name>A0A9P1IDC3_9PELO</name>
<comment type="caution">
    <text evidence="2">The sequence shown here is derived from an EMBL/GenBank/DDBJ whole genome shotgun (WGS) entry which is preliminary data.</text>
</comment>
<dbReference type="AlphaFoldDB" id="A0A9P1IDC3"/>
<feature type="region of interest" description="Disordered" evidence="1">
    <location>
        <begin position="1"/>
        <end position="24"/>
    </location>
</feature>
<accession>A0A9P1IDC3</accession>